<name>A0ABW1N8A4_9ACTN</name>
<accession>A0ABW1N8A4</accession>
<protein>
    <recommendedName>
        <fullName evidence="5">Serine/threonine protein kinase</fullName>
    </recommendedName>
</protein>
<feature type="region of interest" description="Disordered" evidence="1">
    <location>
        <begin position="1"/>
        <end position="108"/>
    </location>
</feature>
<keyword evidence="4" id="KW-1185">Reference proteome</keyword>
<feature type="compositionally biased region" description="Basic and acidic residues" evidence="1">
    <location>
        <begin position="41"/>
        <end position="50"/>
    </location>
</feature>
<keyword evidence="2" id="KW-0812">Transmembrane</keyword>
<feature type="compositionally biased region" description="Polar residues" evidence="1">
    <location>
        <begin position="189"/>
        <end position="200"/>
    </location>
</feature>
<feature type="region of interest" description="Disordered" evidence="1">
    <location>
        <begin position="133"/>
        <end position="268"/>
    </location>
</feature>
<comment type="caution">
    <text evidence="3">The sequence shown here is derived from an EMBL/GenBank/DDBJ whole genome shotgun (WGS) entry which is preliminary data.</text>
</comment>
<feature type="compositionally biased region" description="Low complexity" evidence="1">
    <location>
        <begin position="201"/>
        <end position="226"/>
    </location>
</feature>
<organism evidence="3 4">
    <name type="scientific">Sphaerisporangium aureirubrum</name>
    <dbReference type="NCBI Taxonomy" id="1544736"/>
    <lineage>
        <taxon>Bacteria</taxon>
        <taxon>Bacillati</taxon>
        <taxon>Actinomycetota</taxon>
        <taxon>Actinomycetes</taxon>
        <taxon>Streptosporangiales</taxon>
        <taxon>Streptosporangiaceae</taxon>
        <taxon>Sphaerisporangium</taxon>
    </lineage>
</organism>
<dbReference type="Proteomes" id="UP001596137">
    <property type="component" value="Unassembled WGS sequence"/>
</dbReference>
<dbReference type="EMBL" id="JBHSRF010000001">
    <property type="protein sequence ID" value="MFC6079735.1"/>
    <property type="molecule type" value="Genomic_DNA"/>
</dbReference>
<keyword evidence="2" id="KW-0472">Membrane</keyword>
<sequence>MGGERSNEPARTGGDLLSDGWTPGQETAHALSDDASGLAGGDREDDHEPVESLEGFDYLYRSEGPEASGDHERTEGDEPEWDTDGGGDRGFLGSGWTGESDPEEQRGNKNKQLVLAMVAIVLLTVAGGWILSSSVGSSPVAECSASGDCASGGQQGAAVTGSPTAGPSLSDPATAGPEDTGAPPVETPGPTTSQVRATDQPTSRPTPTRTRGQSARPSPRASSRPQPSDPRIEDEPQRSPAPPPTSEAPRPAPSPTKTENGGVLDWLF</sequence>
<dbReference type="RefSeq" id="WP_380746076.1">
    <property type="nucleotide sequence ID" value="NZ_JBHSRF010000001.1"/>
</dbReference>
<evidence type="ECO:0000313" key="3">
    <source>
        <dbReference type="EMBL" id="MFC6079735.1"/>
    </source>
</evidence>
<evidence type="ECO:0000256" key="2">
    <source>
        <dbReference type="SAM" id="Phobius"/>
    </source>
</evidence>
<evidence type="ECO:0000313" key="4">
    <source>
        <dbReference type="Proteomes" id="UP001596137"/>
    </source>
</evidence>
<feature type="compositionally biased region" description="Pro residues" evidence="1">
    <location>
        <begin position="239"/>
        <end position="254"/>
    </location>
</feature>
<reference evidence="4" key="1">
    <citation type="journal article" date="2019" name="Int. J. Syst. Evol. Microbiol.">
        <title>The Global Catalogue of Microorganisms (GCM) 10K type strain sequencing project: providing services to taxonomists for standard genome sequencing and annotation.</title>
        <authorList>
            <consortium name="The Broad Institute Genomics Platform"/>
            <consortium name="The Broad Institute Genome Sequencing Center for Infectious Disease"/>
            <person name="Wu L."/>
            <person name="Ma J."/>
        </authorList>
    </citation>
    <scope>NUCLEOTIDE SEQUENCE [LARGE SCALE GENOMIC DNA]</scope>
    <source>
        <strain evidence="4">JCM 30346</strain>
    </source>
</reference>
<gene>
    <name evidence="3" type="ORF">ACFP1K_01080</name>
</gene>
<evidence type="ECO:0008006" key="5">
    <source>
        <dbReference type="Google" id="ProtNLM"/>
    </source>
</evidence>
<proteinExistence type="predicted"/>
<feature type="transmembrane region" description="Helical" evidence="2">
    <location>
        <begin position="113"/>
        <end position="131"/>
    </location>
</feature>
<keyword evidence="2" id="KW-1133">Transmembrane helix</keyword>
<evidence type="ECO:0000256" key="1">
    <source>
        <dbReference type="SAM" id="MobiDB-lite"/>
    </source>
</evidence>